<evidence type="ECO:0000313" key="2">
    <source>
        <dbReference type="EMBL" id="KDN19866.1"/>
    </source>
</evidence>
<gene>
    <name evidence="2" type="ORF">DV20_22460</name>
</gene>
<dbReference type="EMBL" id="JMQI01000047">
    <property type="protein sequence ID" value="KDN19866.1"/>
    <property type="molecule type" value="Genomic_DNA"/>
</dbReference>
<comment type="caution">
    <text evidence="2">The sequence shown here is derived from an EMBL/GenBank/DDBJ whole genome shotgun (WGS) entry which is preliminary data.</text>
</comment>
<dbReference type="InterPro" id="IPR007278">
    <property type="entry name" value="DUF397"/>
</dbReference>
<dbReference type="AlphaFoldDB" id="A0A066TXF8"/>
<sequence length="61" mass="6689">MAGRERMWFKSSHSDADTEHSTCVEVALDTRTTAVRDSKAPAAGHLTVPHPAWKALLSSLR</sequence>
<reference evidence="2 3" key="1">
    <citation type="submission" date="2014-05" db="EMBL/GenBank/DDBJ databases">
        <title>Draft genome sequence of Amycolatopsis rifamycinica DSM 46095.</title>
        <authorList>
            <person name="Lal R."/>
            <person name="Saxena A."/>
            <person name="Kumari R."/>
            <person name="Mukherjee U."/>
            <person name="Singh P."/>
            <person name="Sangwan N."/>
            <person name="Mahato N.K."/>
        </authorList>
    </citation>
    <scope>NUCLEOTIDE SEQUENCE [LARGE SCALE GENOMIC DNA]</scope>
    <source>
        <strain evidence="2 3">DSM 46095</strain>
    </source>
</reference>
<dbReference type="Proteomes" id="UP000027345">
    <property type="component" value="Unassembled WGS sequence"/>
</dbReference>
<name>A0A066TXF8_9PSEU</name>
<evidence type="ECO:0000313" key="3">
    <source>
        <dbReference type="Proteomes" id="UP000027345"/>
    </source>
</evidence>
<organism evidence="2 3">
    <name type="scientific">Amycolatopsis rifamycinica</name>
    <dbReference type="NCBI Taxonomy" id="287986"/>
    <lineage>
        <taxon>Bacteria</taxon>
        <taxon>Bacillati</taxon>
        <taxon>Actinomycetota</taxon>
        <taxon>Actinomycetes</taxon>
        <taxon>Pseudonocardiales</taxon>
        <taxon>Pseudonocardiaceae</taxon>
        <taxon>Amycolatopsis</taxon>
    </lineage>
</organism>
<feature type="domain" description="DUF397" evidence="1">
    <location>
        <begin position="8"/>
        <end position="61"/>
    </location>
</feature>
<dbReference type="OrthoDB" id="3698249at2"/>
<dbReference type="RefSeq" id="WP_043783257.1">
    <property type="nucleotide sequence ID" value="NZ_JMQI01000047.1"/>
</dbReference>
<dbReference type="Pfam" id="PF04149">
    <property type="entry name" value="DUF397"/>
    <property type="match status" value="1"/>
</dbReference>
<protein>
    <recommendedName>
        <fullName evidence="1">DUF397 domain-containing protein</fullName>
    </recommendedName>
</protein>
<proteinExistence type="predicted"/>
<evidence type="ECO:0000259" key="1">
    <source>
        <dbReference type="Pfam" id="PF04149"/>
    </source>
</evidence>
<accession>A0A066TXF8</accession>
<keyword evidence="3" id="KW-1185">Reference proteome</keyword>
<dbReference type="STRING" id="287986.DV20_22460"/>